<dbReference type="Gene3D" id="2.50.20.10">
    <property type="entry name" value="Lipoprotein localisation LolA/LolB/LppX"/>
    <property type="match status" value="1"/>
</dbReference>
<comment type="subunit">
    <text evidence="3 10">Monomer.</text>
</comment>
<dbReference type="CDD" id="cd16325">
    <property type="entry name" value="LolA"/>
    <property type="match status" value="1"/>
</dbReference>
<keyword evidence="9 10" id="KW-0143">Chaperone</keyword>
<comment type="subcellular location">
    <subcellularLocation>
        <location evidence="1 10">Periplasm</location>
    </subcellularLocation>
</comment>
<feature type="chain" id="PRO_5031661115" description="Outer-membrane lipoprotein carrier protein" evidence="10">
    <location>
        <begin position="22"/>
        <end position="208"/>
    </location>
</feature>
<feature type="signal peptide" evidence="10">
    <location>
        <begin position="1"/>
        <end position="21"/>
    </location>
</feature>
<keyword evidence="8 10" id="KW-0653">Protein transport</keyword>
<dbReference type="InterPro" id="IPR004564">
    <property type="entry name" value="OM_lipoprot_carrier_LolA-like"/>
</dbReference>
<name>A0A7X0BUD1_9PSED</name>
<dbReference type="EMBL" id="JACHLL010000006">
    <property type="protein sequence ID" value="MBB6343059.1"/>
    <property type="molecule type" value="Genomic_DNA"/>
</dbReference>
<dbReference type="PANTHER" id="PTHR35869">
    <property type="entry name" value="OUTER-MEMBRANE LIPOPROTEIN CARRIER PROTEIN"/>
    <property type="match status" value="1"/>
</dbReference>
<evidence type="ECO:0000256" key="6">
    <source>
        <dbReference type="ARBA" id="ARBA00022729"/>
    </source>
</evidence>
<protein>
    <recommendedName>
        <fullName evidence="4 10">Outer-membrane lipoprotein carrier protein</fullName>
    </recommendedName>
</protein>
<dbReference type="GO" id="GO:0044874">
    <property type="term" value="P:lipoprotein localization to outer membrane"/>
    <property type="evidence" value="ECO:0007669"/>
    <property type="project" value="UniProtKB-UniRule"/>
</dbReference>
<evidence type="ECO:0000256" key="3">
    <source>
        <dbReference type="ARBA" id="ARBA00011245"/>
    </source>
</evidence>
<gene>
    <name evidence="10" type="primary">lolA</name>
    <name evidence="11" type="ORF">HNP49_003247</name>
</gene>
<dbReference type="NCBIfam" id="TIGR00547">
    <property type="entry name" value="lolA"/>
    <property type="match status" value="1"/>
</dbReference>
<keyword evidence="5 10" id="KW-0813">Transport</keyword>
<proteinExistence type="inferred from homology"/>
<dbReference type="RefSeq" id="WP_184685003.1">
    <property type="nucleotide sequence ID" value="NZ_JACHLL010000006.1"/>
</dbReference>
<evidence type="ECO:0000256" key="7">
    <source>
        <dbReference type="ARBA" id="ARBA00022764"/>
    </source>
</evidence>
<organism evidence="11 12">
    <name type="scientific">Pseudomonas fluvialis</name>
    <dbReference type="NCBI Taxonomy" id="1793966"/>
    <lineage>
        <taxon>Bacteria</taxon>
        <taxon>Pseudomonadati</taxon>
        <taxon>Pseudomonadota</taxon>
        <taxon>Gammaproteobacteria</taxon>
        <taxon>Pseudomonadales</taxon>
        <taxon>Pseudomonadaceae</taxon>
        <taxon>Pseudomonas</taxon>
    </lineage>
</organism>
<evidence type="ECO:0000256" key="5">
    <source>
        <dbReference type="ARBA" id="ARBA00022448"/>
    </source>
</evidence>
<evidence type="ECO:0000313" key="12">
    <source>
        <dbReference type="Proteomes" id="UP000557193"/>
    </source>
</evidence>
<evidence type="ECO:0000313" key="11">
    <source>
        <dbReference type="EMBL" id="MBB6343059.1"/>
    </source>
</evidence>
<comment type="function">
    <text evidence="10">Participates in the translocation of lipoproteins from the inner membrane to the outer membrane. Only forms a complex with a lipoprotein if the residue after the N-terminal Cys is not an aspartate (The Asp acts as a targeting signal to indicate that the lipoprotein should stay in the inner membrane).</text>
</comment>
<keyword evidence="11" id="KW-0449">Lipoprotein</keyword>
<reference evidence="11 12" key="1">
    <citation type="submission" date="2020-08" db="EMBL/GenBank/DDBJ databases">
        <title>Functional genomics of gut bacteria from endangered species of beetles.</title>
        <authorList>
            <person name="Carlos-Shanley C."/>
        </authorList>
    </citation>
    <scope>NUCLEOTIDE SEQUENCE [LARGE SCALE GENOMIC DNA]</scope>
    <source>
        <strain evidence="11 12">S00202</strain>
    </source>
</reference>
<comment type="similarity">
    <text evidence="2 10">Belongs to the LolA family.</text>
</comment>
<dbReference type="Pfam" id="PF03548">
    <property type="entry name" value="LolA"/>
    <property type="match status" value="1"/>
</dbReference>
<dbReference type="InterPro" id="IPR018323">
    <property type="entry name" value="OM_lipoprot_carrier_LolA_Pbac"/>
</dbReference>
<dbReference type="GO" id="GO:0042953">
    <property type="term" value="P:lipoprotein transport"/>
    <property type="evidence" value="ECO:0007669"/>
    <property type="project" value="InterPro"/>
</dbReference>
<evidence type="ECO:0000256" key="8">
    <source>
        <dbReference type="ARBA" id="ARBA00022927"/>
    </source>
</evidence>
<evidence type="ECO:0000256" key="9">
    <source>
        <dbReference type="ARBA" id="ARBA00023186"/>
    </source>
</evidence>
<keyword evidence="7 10" id="KW-0574">Periplasm</keyword>
<dbReference type="InterPro" id="IPR029046">
    <property type="entry name" value="LolA/LolB/LppX"/>
</dbReference>
<comment type="caution">
    <text evidence="11">The sequence shown here is derived from an EMBL/GenBank/DDBJ whole genome shotgun (WGS) entry which is preliminary data.</text>
</comment>
<accession>A0A7X0BUD1</accession>
<dbReference type="GO" id="GO:0030288">
    <property type="term" value="C:outer membrane-bounded periplasmic space"/>
    <property type="evidence" value="ECO:0007669"/>
    <property type="project" value="TreeGrafter"/>
</dbReference>
<dbReference type="PANTHER" id="PTHR35869:SF1">
    <property type="entry name" value="OUTER-MEMBRANE LIPOPROTEIN CARRIER PROTEIN"/>
    <property type="match status" value="1"/>
</dbReference>
<dbReference type="AlphaFoldDB" id="A0A7X0BUD1"/>
<keyword evidence="12" id="KW-1185">Reference proteome</keyword>
<evidence type="ECO:0000256" key="10">
    <source>
        <dbReference type="HAMAP-Rule" id="MF_00240"/>
    </source>
</evidence>
<dbReference type="SUPFAM" id="SSF89392">
    <property type="entry name" value="Prokaryotic lipoproteins and lipoprotein localization factors"/>
    <property type="match status" value="1"/>
</dbReference>
<evidence type="ECO:0000256" key="1">
    <source>
        <dbReference type="ARBA" id="ARBA00004418"/>
    </source>
</evidence>
<keyword evidence="6 10" id="KW-0732">Signal</keyword>
<dbReference type="Proteomes" id="UP000557193">
    <property type="component" value="Unassembled WGS sequence"/>
</dbReference>
<dbReference type="HAMAP" id="MF_00240">
    <property type="entry name" value="LolA"/>
    <property type="match status" value="1"/>
</dbReference>
<evidence type="ECO:0000256" key="2">
    <source>
        <dbReference type="ARBA" id="ARBA00007615"/>
    </source>
</evidence>
<sequence length="208" mass="23151" precursor="true">MRLFRLLCIAALSCASLLAQADETESIARLTKLLTQAQTITGSFSQLSLDGSGVNLQETTGKMALKRPGLMRWHTDPPLEQLLVSNGQKVWLYDPDLEQVTIQNLDQRLSQTPALLLSGDISKISESFSITHKEGGNIVDFFLKPKAKDSLFDTLRLSFRDGVINDMQLLDTIGQRTNILFREVKMNEPLDAAQFNFEVPPGADVIEE</sequence>
<evidence type="ECO:0000256" key="4">
    <source>
        <dbReference type="ARBA" id="ARBA00014035"/>
    </source>
</evidence>